<evidence type="ECO:0000313" key="2">
    <source>
        <dbReference type="Proteomes" id="UP000399805"/>
    </source>
</evidence>
<accession>A0A6I8M2U5</accession>
<dbReference type="Gene3D" id="3.40.50.1820">
    <property type="entry name" value="alpha/beta hydrolase"/>
    <property type="match status" value="1"/>
</dbReference>
<protein>
    <submittedName>
        <fullName evidence="1">Lipase (Secreted protein)</fullName>
    </submittedName>
</protein>
<dbReference type="AlphaFoldDB" id="A0A6I8M2U5"/>
<name>A0A6I8M2U5_9PSEU</name>
<dbReference type="InterPro" id="IPR029058">
    <property type="entry name" value="AB_hydrolase_fold"/>
</dbReference>
<dbReference type="EMBL" id="CABVGP010000004">
    <property type="protein sequence ID" value="VVJ24906.1"/>
    <property type="molecule type" value="Genomic_DNA"/>
</dbReference>
<evidence type="ECO:0000313" key="1">
    <source>
        <dbReference type="EMBL" id="VVJ24906.1"/>
    </source>
</evidence>
<organism evidence="1 2">
    <name type="scientific">Amycolatopsis camponoti</name>
    <dbReference type="NCBI Taxonomy" id="2606593"/>
    <lineage>
        <taxon>Bacteria</taxon>
        <taxon>Bacillati</taxon>
        <taxon>Actinomycetota</taxon>
        <taxon>Actinomycetes</taxon>
        <taxon>Pseudonocardiales</taxon>
        <taxon>Pseudonocardiaceae</taxon>
        <taxon>Amycolatopsis</taxon>
    </lineage>
</organism>
<dbReference type="RefSeq" id="WP_230863118.1">
    <property type="nucleotide sequence ID" value="NZ_CABVGP010000004.1"/>
</dbReference>
<reference evidence="1 2" key="1">
    <citation type="submission" date="2019-09" db="EMBL/GenBank/DDBJ databases">
        <authorList>
            <person name="Leyn A S."/>
        </authorList>
    </citation>
    <scope>NUCLEOTIDE SEQUENCE [LARGE SCALE GENOMIC DNA]</scope>
    <source>
        <strain evidence="1">AA231_1</strain>
    </source>
</reference>
<proteinExistence type="predicted"/>
<keyword evidence="2" id="KW-1185">Reference proteome</keyword>
<sequence>MVLLPGLGFAAPQYTTIAEDLASQGYLVTGVTPTYSANLTLVGGAPVPADEAGNPAAFDGVGGRSEPLLTAPSLRSGKSLLCRR</sequence>
<dbReference type="Proteomes" id="UP000399805">
    <property type="component" value="Unassembled WGS sequence"/>
</dbReference>
<gene>
    <name evidence="1" type="ORF">AA23TX_09665</name>
</gene>